<proteinExistence type="predicted"/>
<reference evidence="2" key="1">
    <citation type="submission" date="2019-12" db="EMBL/GenBank/DDBJ databases">
        <title>An insight into the sialome of adult female Ixodes ricinus ticks feeding for 6 days.</title>
        <authorList>
            <person name="Perner J."/>
            <person name="Ribeiro J.M.C."/>
        </authorList>
    </citation>
    <scope>NUCLEOTIDE SEQUENCE</scope>
    <source>
        <strain evidence="2">Semi-engorged</strain>
        <tissue evidence="2">Salivary glands</tissue>
    </source>
</reference>
<dbReference type="AlphaFoldDB" id="A0A6B0V8N8"/>
<dbReference type="EMBL" id="GIFC01016697">
    <property type="protein sequence ID" value="MXU98780.1"/>
    <property type="molecule type" value="Transcribed_RNA"/>
</dbReference>
<keyword evidence="1" id="KW-0732">Signal</keyword>
<feature type="signal peptide" evidence="1">
    <location>
        <begin position="1"/>
        <end position="20"/>
    </location>
</feature>
<accession>A0A6B0V8N8</accession>
<feature type="chain" id="PRO_5025688238" evidence="1">
    <location>
        <begin position="21"/>
        <end position="364"/>
    </location>
</feature>
<protein>
    <submittedName>
        <fullName evidence="2">Putative secreted protein</fullName>
    </submittedName>
</protein>
<sequence>MCRGRLGGILLRLLLLGVAARVGDDLRLLSADGGAGLPGGLLAQVLHLVVLLGCHMARELGHQALRPSQAVLHQVGGPGRLRHLGPLAPLVLLAGGPVAAGLHRVLQGHFDGLEDQVPHAGGALPARLLLGFRGRPLGSLRVRRLALVCAHSGAAVVVGRCLEAIVAVRAGGLGQGLGGRGQRGHGRGQHGLLALPHGHFVHLLGRRTAGAGSVTAAAVCTVVLLAARRRLPAVFIVRHLTLAVVLAGLHLSESAHNLVEAELSLVVEVEVLALLLGLALDEGGQGRPVRAILPQPLLGLLHLLLRPPRAVPTVFRRGMWLQLSSYAVEACRAALLYPSRYLQLLYDGLLDVLVQLRPLAGERP</sequence>
<name>A0A6B0V8N8_IXORI</name>
<organism evidence="2">
    <name type="scientific">Ixodes ricinus</name>
    <name type="common">Common tick</name>
    <name type="synonym">Acarus ricinus</name>
    <dbReference type="NCBI Taxonomy" id="34613"/>
    <lineage>
        <taxon>Eukaryota</taxon>
        <taxon>Metazoa</taxon>
        <taxon>Ecdysozoa</taxon>
        <taxon>Arthropoda</taxon>
        <taxon>Chelicerata</taxon>
        <taxon>Arachnida</taxon>
        <taxon>Acari</taxon>
        <taxon>Parasitiformes</taxon>
        <taxon>Ixodida</taxon>
        <taxon>Ixodoidea</taxon>
        <taxon>Ixodidae</taxon>
        <taxon>Ixodinae</taxon>
        <taxon>Ixodes</taxon>
    </lineage>
</organism>
<evidence type="ECO:0000313" key="2">
    <source>
        <dbReference type="EMBL" id="MXU98780.1"/>
    </source>
</evidence>
<evidence type="ECO:0000256" key="1">
    <source>
        <dbReference type="SAM" id="SignalP"/>
    </source>
</evidence>